<keyword evidence="8 18" id="KW-0158">Chromosome</keyword>
<reference evidence="21" key="1">
    <citation type="submission" date="2020-05" db="UniProtKB">
        <authorList>
            <consortium name="EnsemblMetazoa"/>
        </authorList>
    </citation>
    <scope>IDENTIFICATION</scope>
    <source>
        <strain evidence="21">SANGQUA</strain>
    </source>
</reference>
<feature type="compositionally biased region" description="Low complexity" evidence="19">
    <location>
        <begin position="219"/>
        <end position="238"/>
    </location>
</feature>
<keyword evidence="16" id="KW-0449">Lipoprotein</keyword>
<evidence type="ECO:0000256" key="6">
    <source>
        <dbReference type="ARBA" id="ARBA00010861"/>
    </source>
</evidence>
<dbReference type="GO" id="GO:0045121">
    <property type="term" value="C:membrane raft"/>
    <property type="evidence" value="ECO:0007669"/>
    <property type="project" value="InterPro"/>
</dbReference>
<evidence type="ECO:0000256" key="2">
    <source>
        <dbReference type="ARBA" id="ARBA00004122"/>
    </source>
</evidence>
<keyword evidence="14" id="KW-0458">Lysosome</keyword>
<comment type="similarity">
    <text evidence="6">Belongs to the LAMTOR1 family.</text>
</comment>
<name>A0A182X842_ANOQN</name>
<dbReference type="STRING" id="34691.A0A182X842"/>
<feature type="region of interest" description="Disordered" evidence="19">
    <location>
        <begin position="113"/>
        <end position="266"/>
    </location>
</feature>
<dbReference type="PANTHER" id="PTHR13401">
    <property type="entry name" value="RAGULATOR COMPLEX PROTEIN LAMTOR1"/>
    <property type="match status" value="1"/>
</dbReference>
<dbReference type="GO" id="GO:0000786">
    <property type="term" value="C:nucleosome"/>
    <property type="evidence" value="ECO:0007669"/>
    <property type="project" value="InterPro"/>
</dbReference>
<dbReference type="GO" id="GO:0031902">
    <property type="term" value="C:late endosome membrane"/>
    <property type="evidence" value="ECO:0007669"/>
    <property type="project" value="UniProtKB-SubCell"/>
</dbReference>
<keyword evidence="10" id="KW-0967">Endosome</keyword>
<dbReference type="GO" id="GO:0005634">
    <property type="term" value="C:nucleus"/>
    <property type="evidence" value="ECO:0007669"/>
    <property type="project" value="UniProtKB-SubCell"/>
</dbReference>
<dbReference type="CDD" id="cd00073">
    <property type="entry name" value="H15"/>
    <property type="match status" value="1"/>
</dbReference>
<dbReference type="GO" id="GO:0016197">
    <property type="term" value="P:endosomal transport"/>
    <property type="evidence" value="ECO:0007669"/>
    <property type="project" value="InterPro"/>
</dbReference>
<dbReference type="GO" id="GO:0001919">
    <property type="term" value="P:regulation of receptor recycling"/>
    <property type="evidence" value="ECO:0007669"/>
    <property type="project" value="InterPro"/>
</dbReference>
<dbReference type="Proteomes" id="UP000076407">
    <property type="component" value="Unassembled WGS sequence"/>
</dbReference>
<evidence type="ECO:0000313" key="21">
    <source>
        <dbReference type="EnsemblMetazoa" id="AQUA005978-PA"/>
    </source>
</evidence>
<feature type="compositionally biased region" description="Low complexity" evidence="19">
    <location>
        <begin position="7"/>
        <end position="20"/>
    </location>
</feature>
<dbReference type="GO" id="GO:0030527">
    <property type="term" value="F:structural constituent of chromatin"/>
    <property type="evidence" value="ECO:0007669"/>
    <property type="project" value="InterPro"/>
</dbReference>
<evidence type="ECO:0000259" key="20">
    <source>
        <dbReference type="PROSITE" id="PS51504"/>
    </source>
</evidence>
<evidence type="ECO:0000256" key="3">
    <source>
        <dbReference type="ARBA" id="ARBA00004123"/>
    </source>
</evidence>
<dbReference type="SMART" id="SM00526">
    <property type="entry name" value="H15"/>
    <property type="match status" value="1"/>
</dbReference>
<dbReference type="InterPro" id="IPR005819">
    <property type="entry name" value="H1/H5"/>
</dbReference>
<evidence type="ECO:0000256" key="9">
    <source>
        <dbReference type="ARBA" id="ARBA00022707"/>
    </source>
</evidence>
<dbReference type="PRINTS" id="PR00624">
    <property type="entry name" value="HISTONEH5"/>
</dbReference>
<feature type="region of interest" description="Disordered" evidence="19">
    <location>
        <begin position="1"/>
        <end position="41"/>
    </location>
</feature>
<feature type="compositionally biased region" description="Basic residues" evidence="19">
    <location>
        <begin position="21"/>
        <end position="38"/>
    </location>
</feature>
<keyword evidence="12" id="KW-0472">Membrane</keyword>
<evidence type="ECO:0000256" key="5">
    <source>
        <dbReference type="ARBA" id="ARBA00004577"/>
    </source>
</evidence>
<evidence type="ECO:0000256" key="14">
    <source>
        <dbReference type="ARBA" id="ARBA00023228"/>
    </source>
</evidence>
<evidence type="ECO:0000256" key="10">
    <source>
        <dbReference type="ARBA" id="ARBA00022753"/>
    </source>
</evidence>
<comment type="subcellular location">
    <subcellularLocation>
        <location evidence="4">Chromosome</location>
    </subcellularLocation>
    <subcellularLocation>
        <location evidence="5">Late endosome membrane</location>
        <topology evidence="5">Lipid-anchor</topology>
        <orientation evidence="5">Cytoplasmic side</orientation>
    </subcellularLocation>
    <subcellularLocation>
        <location evidence="2">Lysosome membrane</location>
        <topology evidence="2">Lipid-anchor</topology>
        <orientation evidence="2">Cytoplasmic side</orientation>
    </subcellularLocation>
    <subcellularLocation>
        <location evidence="3 18">Nucleus</location>
    </subcellularLocation>
</comment>
<dbReference type="GO" id="GO:0006334">
    <property type="term" value="P:nucleosome assembly"/>
    <property type="evidence" value="ECO:0007669"/>
    <property type="project" value="InterPro"/>
</dbReference>
<dbReference type="GO" id="GO:0043410">
    <property type="term" value="P:positive regulation of MAPK cascade"/>
    <property type="evidence" value="ECO:0007669"/>
    <property type="project" value="InterPro"/>
</dbReference>
<dbReference type="VEuPathDB" id="VectorBase:AQUA005978"/>
<evidence type="ECO:0000256" key="12">
    <source>
        <dbReference type="ARBA" id="ARBA00023136"/>
    </source>
</evidence>
<dbReference type="GO" id="GO:0007040">
    <property type="term" value="P:lysosome organization"/>
    <property type="evidence" value="ECO:0007669"/>
    <property type="project" value="InterPro"/>
</dbReference>
<dbReference type="SMART" id="SM01262">
    <property type="entry name" value="LAMTOR"/>
    <property type="match status" value="1"/>
</dbReference>
<comment type="function">
    <text evidence="1">Histones H1 are necessary for the condensation of nucleosome chains into higher-order structures.</text>
</comment>
<dbReference type="InterPro" id="IPR005818">
    <property type="entry name" value="Histone_H1/H5_H15"/>
</dbReference>
<dbReference type="Pfam" id="PF15454">
    <property type="entry name" value="LAMTOR"/>
    <property type="match status" value="1"/>
</dbReference>
<keyword evidence="11 18" id="KW-0238">DNA-binding</keyword>
<evidence type="ECO:0000256" key="7">
    <source>
        <dbReference type="ARBA" id="ARBA00016099"/>
    </source>
</evidence>
<sequence>MADTAMAVPAAAAAPAGVAKTPKKTKAAAGPKKPKKPATHPPVNAMIVAALKALKERNGSSLQAIKKYMAANYKVDVAKLGPFIKKALKTGVTGGKLVQTKGVGASGSFKLSAEAKKPVVEKKKAAVQKKKSAAAGDKKKKPATKKAAGEKKKKAEGGAAAKKPKAATAAKKPKPAAAKAGGAKKVVKKAATAAPKQKATKPSKKTGAPKPKTPKPKKAAAPAKKAAAPKKATAAKKASWIVGNEPSERTHLLADPVSNSPAVRRDNETFTQEYPNSVPKKDEQSALAKILQETSENIIDVAAMDTQKLEASEYNDRIKLYSQRLQQQWSNVNHPNQAESSSLLKDIPNPEPVLASVPIAADDLAMIKTMVQKANVAVTEIKVDHTENLVVPFRIP</sequence>
<feature type="compositionally biased region" description="Basic residues" evidence="19">
    <location>
        <begin position="125"/>
        <end position="144"/>
    </location>
</feature>
<dbReference type="GO" id="GO:0071986">
    <property type="term" value="C:Ragulator complex"/>
    <property type="evidence" value="ECO:0007669"/>
    <property type="project" value="InterPro"/>
</dbReference>
<evidence type="ECO:0000256" key="8">
    <source>
        <dbReference type="ARBA" id="ARBA00022454"/>
    </source>
</evidence>
<evidence type="ECO:0000256" key="13">
    <source>
        <dbReference type="ARBA" id="ARBA00023139"/>
    </source>
</evidence>
<keyword evidence="9" id="KW-0519">Myristate</keyword>
<dbReference type="GO" id="GO:0005085">
    <property type="term" value="F:guanyl-nucleotide exchange factor activity"/>
    <property type="evidence" value="ECO:0007669"/>
    <property type="project" value="TreeGrafter"/>
</dbReference>
<dbReference type="GO" id="GO:0003677">
    <property type="term" value="F:DNA binding"/>
    <property type="evidence" value="ECO:0007669"/>
    <property type="project" value="UniProtKB-KW"/>
</dbReference>
<proteinExistence type="inferred from homology"/>
<dbReference type="Pfam" id="PF00538">
    <property type="entry name" value="Linker_histone"/>
    <property type="match status" value="1"/>
</dbReference>
<evidence type="ECO:0000256" key="11">
    <source>
        <dbReference type="ARBA" id="ARBA00023125"/>
    </source>
</evidence>
<dbReference type="GO" id="GO:0060090">
    <property type="term" value="F:molecular adaptor activity"/>
    <property type="evidence" value="ECO:0007669"/>
    <property type="project" value="TreeGrafter"/>
</dbReference>
<keyword evidence="15 18" id="KW-0539">Nucleus</keyword>
<protein>
    <recommendedName>
        <fullName evidence="7">Ragulator complex protein LAMTOR1</fullName>
    </recommendedName>
    <alternativeName>
        <fullName evidence="17">Late endosomal/lysosomal adaptor and MAPK and MTOR activator 1</fullName>
    </alternativeName>
</protein>
<feature type="compositionally biased region" description="Low complexity" evidence="19">
    <location>
        <begin position="157"/>
        <end position="197"/>
    </location>
</feature>
<dbReference type="SUPFAM" id="SSF46785">
    <property type="entry name" value="Winged helix' DNA-binding domain"/>
    <property type="match status" value="1"/>
</dbReference>
<evidence type="ECO:0000256" key="1">
    <source>
        <dbReference type="ARBA" id="ARBA00002809"/>
    </source>
</evidence>
<dbReference type="FunFam" id="1.10.10.10:FF:000140">
    <property type="entry name" value="Histone H1.0"/>
    <property type="match status" value="1"/>
</dbReference>
<dbReference type="Gene3D" id="1.10.10.10">
    <property type="entry name" value="Winged helix-like DNA-binding domain superfamily/Winged helix DNA-binding domain"/>
    <property type="match status" value="1"/>
</dbReference>
<dbReference type="EnsemblMetazoa" id="AQUA005978-RA">
    <property type="protein sequence ID" value="AQUA005978-PA"/>
    <property type="gene ID" value="AQUA005978"/>
</dbReference>
<dbReference type="GO" id="GO:0005765">
    <property type="term" value="C:lysosomal membrane"/>
    <property type="evidence" value="ECO:0007669"/>
    <property type="project" value="UniProtKB-SubCell"/>
</dbReference>
<evidence type="ECO:0000256" key="15">
    <source>
        <dbReference type="ARBA" id="ARBA00023242"/>
    </source>
</evidence>
<dbReference type="InterPro" id="IPR028209">
    <property type="entry name" value="LAMTOR1/MEH1"/>
</dbReference>
<evidence type="ECO:0000313" key="22">
    <source>
        <dbReference type="Proteomes" id="UP000076407"/>
    </source>
</evidence>
<keyword evidence="13" id="KW-0564">Palmitate</keyword>
<evidence type="ECO:0000256" key="19">
    <source>
        <dbReference type="SAM" id="MobiDB-lite"/>
    </source>
</evidence>
<evidence type="ECO:0000256" key="16">
    <source>
        <dbReference type="ARBA" id="ARBA00023288"/>
    </source>
</evidence>
<feature type="domain" description="H15" evidence="20">
    <location>
        <begin position="39"/>
        <end position="113"/>
    </location>
</feature>
<evidence type="ECO:0000256" key="18">
    <source>
        <dbReference type="RuleBase" id="RU003894"/>
    </source>
</evidence>
<dbReference type="InterPro" id="IPR036388">
    <property type="entry name" value="WH-like_DNA-bd_sf"/>
</dbReference>
<dbReference type="PANTHER" id="PTHR13401:SF2">
    <property type="entry name" value="RAGULATOR COMPLEX PROTEIN LAMTOR1"/>
    <property type="match status" value="1"/>
</dbReference>
<dbReference type="GO" id="GO:0032008">
    <property type="term" value="P:positive regulation of TOR signaling"/>
    <property type="evidence" value="ECO:0007669"/>
    <property type="project" value="InterPro"/>
</dbReference>
<evidence type="ECO:0000256" key="4">
    <source>
        <dbReference type="ARBA" id="ARBA00004286"/>
    </source>
</evidence>
<keyword evidence="22" id="KW-1185">Reference proteome</keyword>
<comment type="similarity">
    <text evidence="18">Belongs to the histone H1/H5 family.</text>
</comment>
<dbReference type="PROSITE" id="PS51504">
    <property type="entry name" value="H15"/>
    <property type="match status" value="1"/>
</dbReference>
<feature type="compositionally biased region" description="Basic and acidic residues" evidence="19">
    <location>
        <begin position="147"/>
        <end position="156"/>
    </location>
</feature>
<dbReference type="InterPro" id="IPR036390">
    <property type="entry name" value="WH_DNA-bd_sf"/>
</dbReference>
<organism evidence="21 22">
    <name type="scientific">Anopheles quadriannulatus</name>
    <name type="common">Mosquito</name>
    <dbReference type="NCBI Taxonomy" id="34691"/>
    <lineage>
        <taxon>Eukaryota</taxon>
        <taxon>Metazoa</taxon>
        <taxon>Ecdysozoa</taxon>
        <taxon>Arthropoda</taxon>
        <taxon>Hexapoda</taxon>
        <taxon>Insecta</taxon>
        <taxon>Pterygota</taxon>
        <taxon>Neoptera</taxon>
        <taxon>Endopterygota</taxon>
        <taxon>Diptera</taxon>
        <taxon>Nematocera</taxon>
        <taxon>Culicoidea</taxon>
        <taxon>Culicidae</taxon>
        <taxon>Anophelinae</taxon>
        <taxon>Anopheles</taxon>
    </lineage>
</organism>
<accession>A0A182X842</accession>
<evidence type="ECO:0000256" key="17">
    <source>
        <dbReference type="ARBA" id="ARBA00032695"/>
    </source>
</evidence>
<feature type="compositionally biased region" description="Basic and acidic residues" evidence="19">
    <location>
        <begin position="113"/>
        <end position="124"/>
    </location>
</feature>
<dbReference type="AlphaFoldDB" id="A0A182X842"/>
<dbReference type="GO" id="GO:0042632">
    <property type="term" value="P:cholesterol homeostasis"/>
    <property type="evidence" value="ECO:0007669"/>
    <property type="project" value="InterPro"/>
</dbReference>
<dbReference type="GO" id="GO:0071230">
    <property type="term" value="P:cellular response to amino acid stimulus"/>
    <property type="evidence" value="ECO:0007669"/>
    <property type="project" value="InterPro"/>
</dbReference>